<evidence type="ECO:0000256" key="10">
    <source>
        <dbReference type="RuleBase" id="RU003693"/>
    </source>
</evidence>
<dbReference type="EC" id="2.3.1.47" evidence="10"/>
<gene>
    <name evidence="12" type="primary">bioF</name>
    <name evidence="12" type="ORF">VEZ01S_08_00180</name>
</gene>
<reference evidence="12 13" key="1">
    <citation type="submission" date="2013-09" db="EMBL/GenBank/DDBJ databases">
        <title>Whole genome shotgun sequence of Vibrio ezurae NBRC 102218.</title>
        <authorList>
            <person name="Yoshida I."/>
            <person name="Hosoyama A."/>
            <person name="Numata M."/>
            <person name="Hashimoto M."/>
            <person name="Hosoyama Y."/>
            <person name="Tsuchikane K."/>
            <person name="Noguchi M."/>
            <person name="Hirakata S."/>
            <person name="Ichikawa N."/>
            <person name="Ohji S."/>
            <person name="Yamazoe A."/>
            <person name="Fujita N."/>
        </authorList>
    </citation>
    <scope>NUCLEOTIDE SEQUENCE [LARGE SCALE GENOMIC DNA]</scope>
    <source>
        <strain evidence="12 13">NBRC 102218</strain>
    </source>
</reference>
<dbReference type="eggNOG" id="COG0156">
    <property type="taxonomic scope" value="Bacteria"/>
</dbReference>
<dbReference type="GO" id="GO:0008710">
    <property type="term" value="F:8-amino-7-oxononanoate synthase activity"/>
    <property type="evidence" value="ECO:0007669"/>
    <property type="project" value="UniProtKB-UniRule"/>
</dbReference>
<dbReference type="PROSITE" id="PS00599">
    <property type="entry name" value="AA_TRANSFER_CLASS_2"/>
    <property type="match status" value="1"/>
</dbReference>
<dbReference type="OrthoDB" id="9807157at2"/>
<dbReference type="InterPro" id="IPR050087">
    <property type="entry name" value="AON_synthase_class-II"/>
</dbReference>
<evidence type="ECO:0000256" key="3">
    <source>
        <dbReference type="ARBA" id="ARBA00010008"/>
    </source>
</evidence>
<evidence type="ECO:0000256" key="8">
    <source>
        <dbReference type="ARBA" id="ARBA00047715"/>
    </source>
</evidence>
<dbReference type="Pfam" id="PF00155">
    <property type="entry name" value="Aminotran_1_2"/>
    <property type="match status" value="1"/>
</dbReference>
<dbReference type="SUPFAM" id="SSF53383">
    <property type="entry name" value="PLP-dependent transferases"/>
    <property type="match status" value="1"/>
</dbReference>
<evidence type="ECO:0000313" key="13">
    <source>
        <dbReference type="Proteomes" id="UP000016562"/>
    </source>
</evidence>
<dbReference type="InterPro" id="IPR015424">
    <property type="entry name" value="PyrdxlP-dep_Trfase"/>
</dbReference>
<dbReference type="Gene3D" id="3.90.1150.10">
    <property type="entry name" value="Aspartate Aminotransferase, domain 1"/>
    <property type="match status" value="1"/>
</dbReference>
<comment type="caution">
    <text evidence="12">The sequence shown here is derived from an EMBL/GenBank/DDBJ whole genome shotgun (WGS) entry which is preliminary data.</text>
</comment>
<sequence>MQPFESRLFESRIDKALQQRKEQGLVRTLNPIVGGNTDTIIVDDTAFVNFSSNDYLGLADEQSIKSAWKSAIDEYGVGSAASPMVTGHSFAHQALQETLCHWLGFEQALLFNSGFSANQAALFTLLKKNDIVLQDKLNHASLMEAGMLSPAKMLRFSHNRTDKLQSLLQKSGPSLVITEGVFSMDGDRAPLANIETLCQQHDAWLMVDDAHGIGVLGEQGRGSCSAMGVKPNLLVVTFGKAVGVQGAAILCDSQTGEYLRQYARHFVYSTAMPAAQAVAITRSIELIQTQDWRHENLSNLLSTYAKHLGHLPGYVATDTPIKPYLVGCSQRAMQLAEYLREQGFWTTAIRPPTVPQGSARIRITLSAKHDALQIINLAQAIESFEALNSSKSSL</sequence>
<keyword evidence="13" id="KW-1185">Reference proteome</keyword>
<dbReference type="GO" id="GO:0009102">
    <property type="term" value="P:biotin biosynthetic process"/>
    <property type="evidence" value="ECO:0007669"/>
    <property type="project" value="UniProtKB-UniRule"/>
</dbReference>
<comment type="catalytic activity">
    <reaction evidence="8 10">
        <text>6-carboxyhexanoyl-[ACP] + L-alanine + H(+) = (8S)-8-amino-7-oxononanoate + holo-[ACP] + CO2</text>
        <dbReference type="Rhea" id="RHEA:42288"/>
        <dbReference type="Rhea" id="RHEA-COMP:9685"/>
        <dbReference type="Rhea" id="RHEA-COMP:9955"/>
        <dbReference type="ChEBI" id="CHEBI:15378"/>
        <dbReference type="ChEBI" id="CHEBI:16526"/>
        <dbReference type="ChEBI" id="CHEBI:57972"/>
        <dbReference type="ChEBI" id="CHEBI:64479"/>
        <dbReference type="ChEBI" id="CHEBI:78846"/>
        <dbReference type="ChEBI" id="CHEBI:149468"/>
        <dbReference type="EC" id="2.3.1.47"/>
    </reaction>
</comment>
<evidence type="ECO:0000256" key="1">
    <source>
        <dbReference type="ARBA" id="ARBA00001933"/>
    </source>
</evidence>
<dbReference type="NCBIfam" id="TIGR00858">
    <property type="entry name" value="bioF"/>
    <property type="match status" value="1"/>
</dbReference>
<keyword evidence="6" id="KW-0093">Biotin biosynthesis</keyword>
<evidence type="ECO:0000256" key="9">
    <source>
        <dbReference type="PIRSR" id="PIRSR604723-51"/>
    </source>
</evidence>
<dbReference type="PANTHER" id="PTHR13693">
    <property type="entry name" value="CLASS II AMINOTRANSFERASE/8-AMINO-7-OXONONANOATE SYNTHASE"/>
    <property type="match status" value="1"/>
</dbReference>
<dbReference type="STRING" id="1219080.VEZ01S_08_00180"/>
<protein>
    <recommendedName>
        <fullName evidence="10">8-amino-7-ketopelargonate synthase</fullName>
        <ecNumber evidence="10">2.3.1.47</ecNumber>
    </recommendedName>
</protein>
<dbReference type="EMBL" id="BATM01000008">
    <property type="protein sequence ID" value="GAD78982.1"/>
    <property type="molecule type" value="Genomic_DNA"/>
</dbReference>
<dbReference type="RefSeq" id="WP_021712693.1">
    <property type="nucleotide sequence ID" value="NZ_BATM01000008.1"/>
</dbReference>
<dbReference type="Proteomes" id="UP000016562">
    <property type="component" value="Unassembled WGS sequence"/>
</dbReference>
<dbReference type="InterPro" id="IPR004723">
    <property type="entry name" value="AONS_Archaea/Proteobacteria"/>
</dbReference>
<keyword evidence="5 10" id="KW-0808">Transferase</keyword>
<proteinExistence type="inferred from homology"/>
<name>U3B0H2_9VIBR</name>
<comment type="cofactor">
    <cofactor evidence="1 9 10">
        <name>pyridoxal 5'-phosphate</name>
        <dbReference type="ChEBI" id="CHEBI:597326"/>
    </cofactor>
</comment>
<dbReference type="Gene3D" id="3.40.640.10">
    <property type="entry name" value="Type I PLP-dependent aspartate aminotransferase-like (Major domain)"/>
    <property type="match status" value="1"/>
</dbReference>
<organism evidence="12 13">
    <name type="scientific">Vibrio ezurae NBRC 102218</name>
    <dbReference type="NCBI Taxonomy" id="1219080"/>
    <lineage>
        <taxon>Bacteria</taxon>
        <taxon>Pseudomonadati</taxon>
        <taxon>Pseudomonadota</taxon>
        <taxon>Gammaproteobacteria</taxon>
        <taxon>Vibrionales</taxon>
        <taxon>Vibrionaceae</taxon>
        <taxon>Vibrio</taxon>
    </lineage>
</organism>
<dbReference type="InterPro" id="IPR015422">
    <property type="entry name" value="PyrdxlP-dep_Trfase_small"/>
</dbReference>
<comment type="subunit">
    <text evidence="4 10">Homodimer.</text>
</comment>
<evidence type="ECO:0000256" key="7">
    <source>
        <dbReference type="ARBA" id="ARBA00022898"/>
    </source>
</evidence>
<evidence type="ECO:0000256" key="5">
    <source>
        <dbReference type="ARBA" id="ARBA00022679"/>
    </source>
</evidence>
<dbReference type="InterPro" id="IPR015421">
    <property type="entry name" value="PyrdxlP-dep_Trfase_major"/>
</dbReference>
<dbReference type="AlphaFoldDB" id="U3B0H2"/>
<dbReference type="InterPro" id="IPR004839">
    <property type="entry name" value="Aminotransferase_I/II_large"/>
</dbReference>
<comment type="function">
    <text evidence="10">Catalyzes the decarboxylative condensation of pimeloyl-[acyl-carrier protein] and L-alanine to produce 8-amino-7-oxononanoate (AON), [acyl-carrier protein], and carbon dioxide.</text>
</comment>
<feature type="domain" description="Aminotransferase class I/classII large" evidence="11">
    <location>
        <begin position="47"/>
        <end position="381"/>
    </location>
</feature>
<evidence type="ECO:0000313" key="12">
    <source>
        <dbReference type="EMBL" id="GAD78982.1"/>
    </source>
</evidence>
<accession>U3B0H2</accession>
<dbReference type="GO" id="GO:0030170">
    <property type="term" value="F:pyridoxal phosphate binding"/>
    <property type="evidence" value="ECO:0007669"/>
    <property type="project" value="InterPro"/>
</dbReference>
<comment type="similarity">
    <text evidence="3 10">Belongs to the class-II pyridoxal-phosphate-dependent aminotransferase family. BioF subfamily.</text>
</comment>
<evidence type="ECO:0000256" key="6">
    <source>
        <dbReference type="ARBA" id="ARBA00022756"/>
    </source>
</evidence>
<feature type="modified residue" description="N6-(pyridoxal phosphate)lysine" evidence="9">
    <location>
        <position position="240"/>
    </location>
</feature>
<dbReference type="InterPro" id="IPR001917">
    <property type="entry name" value="Aminotrans_II_pyridoxalP_BS"/>
</dbReference>
<evidence type="ECO:0000259" key="11">
    <source>
        <dbReference type="Pfam" id="PF00155"/>
    </source>
</evidence>
<evidence type="ECO:0000256" key="2">
    <source>
        <dbReference type="ARBA" id="ARBA00004746"/>
    </source>
</evidence>
<evidence type="ECO:0000256" key="4">
    <source>
        <dbReference type="ARBA" id="ARBA00011738"/>
    </source>
</evidence>
<keyword evidence="7 9" id="KW-0663">Pyridoxal phosphate</keyword>
<dbReference type="PANTHER" id="PTHR13693:SF100">
    <property type="entry name" value="8-AMINO-7-OXONONANOATE SYNTHASE"/>
    <property type="match status" value="1"/>
</dbReference>
<dbReference type="UniPathway" id="UPA00078"/>
<comment type="pathway">
    <text evidence="2 10">Cofactor biosynthesis; biotin biosynthesis.</text>
</comment>